<comment type="caution">
    <text evidence="5">The sequence shown here is derived from an EMBL/GenBank/DDBJ whole genome shotgun (WGS) entry which is preliminary data.</text>
</comment>
<accession>A0A5N6KNR6</accession>
<feature type="region of interest" description="Disordered" evidence="3">
    <location>
        <begin position="837"/>
        <end position="859"/>
    </location>
</feature>
<evidence type="ECO:0000256" key="2">
    <source>
        <dbReference type="PROSITE-ProRule" id="PRU00117"/>
    </source>
</evidence>
<feature type="compositionally biased region" description="Low complexity" evidence="3">
    <location>
        <begin position="24"/>
        <end position="47"/>
    </location>
</feature>
<feature type="domain" description="K Homology" evidence="4">
    <location>
        <begin position="269"/>
        <end position="355"/>
    </location>
</feature>
<reference evidence="5 6" key="1">
    <citation type="submission" date="2019-06" db="EMBL/GenBank/DDBJ databases">
        <title>A chromosomal-level reference genome of Carpinus fangiana (Coryloideae, Betulaceae).</title>
        <authorList>
            <person name="Yang X."/>
            <person name="Wang Z."/>
            <person name="Zhang L."/>
            <person name="Hao G."/>
            <person name="Liu J."/>
            <person name="Yang Y."/>
        </authorList>
    </citation>
    <scope>NUCLEOTIDE SEQUENCE [LARGE SCALE GENOMIC DNA]</scope>
    <source>
        <strain evidence="5">Cfa_2016G</strain>
        <tissue evidence="5">Leaf</tissue>
    </source>
</reference>
<dbReference type="SMART" id="SM00322">
    <property type="entry name" value="KH"/>
    <property type="match status" value="4"/>
</dbReference>
<dbReference type="AlphaFoldDB" id="A0A5N6KNR6"/>
<feature type="domain" description="K Homology" evidence="4">
    <location>
        <begin position="493"/>
        <end position="562"/>
    </location>
</feature>
<feature type="domain" description="K Homology" evidence="4">
    <location>
        <begin position="563"/>
        <end position="643"/>
    </location>
</feature>
<dbReference type="PROSITE" id="PS50084">
    <property type="entry name" value="KH_TYPE_1"/>
    <property type="match status" value="1"/>
</dbReference>
<feature type="region of interest" description="Disordered" evidence="3">
    <location>
        <begin position="968"/>
        <end position="1064"/>
    </location>
</feature>
<dbReference type="SUPFAM" id="SSF54791">
    <property type="entry name" value="Eukaryotic type KH-domain (KH-domain type I)"/>
    <property type="match status" value="3"/>
</dbReference>
<dbReference type="CDD" id="cd00105">
    <property type="entry name" value="KH-I"/>
    <property type="match status" value="1"/>
</dbReference>
<dbReference type="InterPro" id="IPR004087">
    <property type="entry name" value="KH_dom"/>
</dbReference>
<dbReference type="PANTHER" id="PTHR10627:SF76">
    <property type="entry name" value="KH DOMAIN-CONTAINING PROTEIN YLL032C"/>
    <property type="match status" value="1"/>
</dbReference>
<dbReference type="Gene3D" id="3.30.1370.10">
    <property type="entry name" value="K Homology domain, type 1"/>
    <property type="match status" value="3"/>
</dbReference>
<evidence type="ECO:0000256" key="3">
    <source>
        <dbReference type="SAM" id="MobiDB-lite"/>
    </source>
</evidence>
<dbReference type="Proteomes" id="UP000327013">
    <property type="component" value="Unassembled WGS sequence"/>
</dbReference>
<proteinExistence type="predicted"/>
<sequence length="1064" mass="116234">MHKITGSARHGWERMTPNMGFGMQRQQPDLPPHLQQPGPGPGPMRHQTPSATSLSRQQASQHYSPLSLSFNVPFSSNLPGPEPADVLHSTPGAFERWTHPEGHNDEPVHNLPVHAGNVENLSALCQVVSESSEGRIMASVSSSEPKSVPGLMGPLKALVTNVCLSGDPDAVKRMRGRILNDTPILLRCSTVDIDQGLVADISPEGEPTIRQGVLEHINYTAKWTGADIFLLKPRAPSVETASFTGTLDNSLDQRFRLAVFGDMESSEHAKTRLLIMIDQILELSMHTMICGRLRRRIKEIESATGAAIYFPPPFPQLYGYTPTGATRRREDEIFITGETEQEIMRAKMRLHELARHTQAVQKEVKVSADKIDSILLERLDKIRRIIEFNGSYVLFPPLGVSHGTVRVQGTDMLHVERTSGQFYAASWWVTLSDANQRGPTPAEIQSMLADICISSGAEISFEKLTFHVCGSDDAVKAALWIISTLPFVKNAQSHLRIKIELANEHKEFVSGKKNGKINKIMSQSNVQVYFDLFNEYNFFIDVSGPSYEATKNGLELVEQEMPASIAFHVPDQYHKRIIGIGGQHIQRIMKKYSVFVKFSNAMDRGGVSKDDDDIKVDNVICRTPARNAQNLDLVKQEIMDMVEKVDAEFVSEQVVVNRLFHRELLGRMKELDEMEKKYNCKINFPSTEEASDIVTVMGPEYQVPHVVDAFLGMVPENHEIQVQTNDDLARYFTTADFQQEVVEKLWTQHEVKLLVHGLSSASAADTAAHTGTETMTLSYTRNNAGGLKDAIDFLTGQLSNHGLDVSTVRGAIPRPKSDSFEDSLPFFDSKLLHRAEPGESPTRSVFSGDNSSSSSFFGKLRKPGSIGSFSSFLDRRRQTRSPAAASGFMKHASANASKASLVSLESTGSGYRNPWNDSGVNLTEDDGNGGWPARFSGGGDHNKFALGLHPMGAASSASLGGSINALPPPGSSSGLSSLGVVPPPLSGLAPGDATPRFEPQRISHDSGRPSTRDSDKLANGSIRSGSGDSHGFSSMDTHSLGPIGPPSASSTNPPNRGPIGPPLK</sequence>
<dbReference type="Pfam" id="PF24563">
    <property type="entry name" value="KH_Mug60-KHD4"/>
    <property type="match status" value="1"/>
</dbReference>
<dbReference type="EMBL" id="VIBQ01000009">
    <property type="protein sequence ID" value="KAB8336793.1"/>
    <property type="molecule type" value="Genomic_DNA"/>
</dbReference>
<organism evidence="5 6">
    <name type="scientific">Carpinus fangiana</name>
    <dbReference type="NCBI Taxonomy" id="176857"/>
    <lineage>
        <taxon>Eukaryota</taxon>
        <taxon>Viridiplantae</taxon>
        <taxon>Streptophyta</taxon>
        <taxon>Embryophyta</taxon>
        <taxon>Tracheophyta</taxon>
        <taxon>Spermatophyta</taxon>
        <taxon>Magnoliopsida</taxon>
        <taxon>eudicotyledons</taxon>
        <taxon>Gunneridae</taxon>
        <taxon>Pentapetalae</taxon>
        <taxon>rosids</taxon>
        <taxon>fabids</taxon>
        <taxon>Fagales</taxon>
        <taxon>Betulaceae</taxon>
        <taxon>Carpinus</taxon>
    </lineage>
</organism>
<dbReference type="Pfam" id="PF00013">
    <property type="entry name" value="KH_1"/>
    <property type="match status" value="2"/>
</dbReference>
<feature type="region of interest" description="Disordered" evidence="3">
    <location>
        <begin position="1"/>
        <end position="62"/>
    </location>
</feature>
<feature type="domain" description="K Homology" evidence="4">
    <location>
        <begin position="648"/>
        <end position="715"/>
    </location>
</feature>
<dbReference type="PANTHER" id="PTHR10627">
    <property type="entry name" value="SCP160"/>
    <property type="match status" value="1"/>
</dbReference>
<name>A0A5N6KNR6_9ROSI</name>
<dbReference type="InterPro" id="IPR056553">
    <property type="entry name" value="KH_Mug60-KHD4"/>
</dbReference>
<dbReference type="OrthoDB" id="271862at2759"/>
<protein>
    <recommendedName>
        <fullName evidence="4">K Homology domain-containing protein</fullName>
    </recommendedName>
</protein>
<dbReference type="InterPro" id="IPR036612">
    <property type="entry name" value="KH_dom_type_1_sf"/>
</dbReference>
<evidence type="ECO:0000256" key="1">
    <source>
        <dbReference type="ARBA" id="ARBA00022737"/>
    </source>
</evidence>
<gene>
    <name evidence="5" type="ORF">FH972_021102</name>
</gene>
<evidence type="ECO:0000313" key="5">
    <source>
        <dbReference type="EMBL" id="KAB8336793.1"/>
    </source>
</evidence>
<dbReference type="GO" id="GO:0005737">
    <property type="term" value="C:cytoplasm"/>
    <property type="evidence" value="ECO:0007669"/>
    <property type="project" value="TreeGrafter"/>
</dbReference>
<feature type="compositionally biased region" description="Polar residues" evidence="3">
    <location>
        <begin position="48"/>
        <end position="62"/>
    </location>
</feature>
<feature type="compositionally biased region" description="Pro residues" evidence="3">
    <location>
        <begin position="1055"/>
        <end position="1064"/>
    </location>
</feature>
<keyword evidence="2" id="KW-0694">RNA-binding</keyword>
<feature type="compositionally biased region" description="Low complexity" evidence="3">
    <location>
        <begin position="971"/>
        <end position="991"/>
    </location>
</feature>
<feature type="compositionally biased region" description="Polar residues" evidence="3">
    <location>
        <begin position="1021"/>
        <end position="1037"/>
    </location>
</feature>
<feature type="compositionally biased region" description="Low complexity" evidence="3">
    <location>
        <begin position="844"/>
        <end position="857"/>
    </location>
</feature>
<dbReference type="CDD" id="cd22453">
    <property type="entry name" value="KH-I_MUG60_like"/>
    <property type="match status" value="1"/>
</dbReference>
<evidence type="ECO:0000313" key="6">
    <source>
        <dbReference type="Proteomes" id="UP000327013"/>
    </source>
</evidence>
<keyword evidence="1" id="KW-0677">Repeat</keyword>
<keyword evidence="6" id="KW-1185">Reference proteome</keyword>
<evidence type="ECO:0000259" key="4">
    <source>
        <dbReference type="SMART" id="SM00322"/>
    </source>
</evidence>
<feature type="compositionally biased region" description="Basic and acidic residues" evidence="3">
    <location>
        <begin position="998"/>
        <end position="1016"/>
    </location>
</feature>
<dbReference type="GO" id="GO:0003729">
    <property type="term" value="F:mRNA binding"/>
    <property type="evidence" value="ECO:0007669"/>
    <property type="project" value="TreeGrafter"/>
</dbReference>
<dbReference type="InterPro" id="IPR004088">
    <property type="entry name" value="KH_dom_type_1"/>
</dbReference>